<feature type="region of interest" description="Disordered" evidence="1">
    <location>
        <begin position="1"/>
        <end position="58"/>
    </location>
</feature>
<dbReference type="EMBL" id="JADZGI010000001">
    <property type="protein sequence ID" value="MBH0111795.1"/>
    <property type="molecule type" value="Genomic_DNA"/>
</dbReference>
<feature type="region of interest" description="Disordered" evidence="1">
    <location>
        <begin position="129"/>
        <end position="199"/>
    </location>
</feature>
<keyword evidence="2" id="KW-0812">Transmembrane</keyword>
<evidence type="ECO:0000259" key="3">
    <source>
        <dbReference type="PROSITE" id="PS51724"/>
    </source>
</evidence>
<proteinExistence type="predicted"/>
<dbReference type="InterPro" id="IPR007730">
    <property type="entry name" value="SPOR-like_dom"/>
</dbReference>
<dbReference type="Pfam" id="PF05036">
    <property type="entry name" value="SPOR"/>
    <property type="match status" value="1"/>
</dbReference>
<accession>A0A931H9F6</accession>
<keyword evidence="2" id="KW-1133">Transmembrane helix</keyword>
<feature type="compositionally biased region" description="Polar residues" evidence="1">
    <location>
        <begin position="35"/>
        <end position="45"/>
    </location>
</feature>
<organism evidence="4 5">
    <name type="scientific">Novosphingobium aureum</name>
    <dbReference type="NCBI Taxonomy" id="2792964"/>
    <lineage>
        <taxon>Bacteria</taxon>
        <taxon>Pseudomonadati</taxon>
        <taxon>Pseudomonadota</taxon>
        <taxon>Alphaproteobacteria</taxon>
        <taxon>Sphingomonadales</taxon>
        <taxon>Sphingomonadaceae</taxon>
        <taxon>Novosphingobium</taxon>
    </lineage>
</organism>
<evidence type="ECO:0000313" key="4">
    <source>
        <dbReference type="EMBL" id="MBH0111795.1"/>
    </source>
</evidence>
<dbReference type="AlphaFoldDB" id="A0A931H9F6"/>
<feature type="domain" description="SPOR" evidence="3">
    <location>
        <begin position="196"/>
        <end position="277"/>
    </location>
</feature>
<keyword evidence="5" id="KW-1185">Reference proteome</keyword>
<dbReference type="Gene3D" id="3.30.70.1070">
    <property type="entry name" value="Sporulation related repeat"/>
    <property type="match status" value="1"/>
</dbReference>
<evidence type="ECO:0000313" key="5">
    <source>
        <dbReference type="Proteomes" id="UP000617634"/>
    </source>
</evidence>
<keyword evidence="2" id="KW-0472">Membrane</keyword>
<name>A0A931H9F6_9SPHN</name>
<evidence type="ECO:0000256" key="2">
    <source>
        <dbReference type="SAM" id="Phobius"/>
    </source>
</evidence>
<feature type="transmembrane region" description="Helical" evidence="2">
    <location>
        <begin position="89"/>
        <end position="110"/>
    </location>
</feature>
<gene>
    <name evidence="4" type="ORF">I5E68_02365</name>
</gene>
<dbReference type="InterPro" id="IPR036680">
    <property type="entry name" value="SPOR-like_sf"/>
</dbReference>
<comment type="caution">
    <text evidence="4">The sequence shown here is derived from an EMBL/GenBank/DDBJ whole genome shotgun (WGS) entry which is preliminary data.</text>
</comment>
<feature type="compositionally biased region" description="Low complexity" evidence="1">
    <location>
        <begin position="10"/>
        <end position="22"/>
    </location>
</feature>
<dbReference type="GO" id="GO:0042834">
    <property type="term" value="F:peptidoglycan binding"/>
    <property type="evidence" value="ECO:0007669"/>
    <property type="project" value="InterPro"/>
</dbReference>
<reference evidence="4" key="1">
    <citation type="submission" date="2020-11" db="EMBL/GenBank/DDBJ databases">
        <title>Novosphingobium aureum sp. nov., a marine bacterium isolated from sediment of a salt flat.</title>
        <authorList>
            <person name="Yoo Y."/>
            <person name="Kim J.-J."/>
        </authorList>
    </citation>
    <scope>NUCLEOTIDE SEQUENCE</scope>
    <source>
        <strain evidence="4">YJ-S2-02</strain>
    </source>
</reference>
<evidence type="ECO:0000256" key="1">
    <source>
        <dbReference type="SAM" id="MobiDB-lite"/>
    </source>
</evidence>
<protein>
    <submittedName>
        <fullName evidence="4">SPOR domain-containing protein</fullName>
    </submittedName>
</protein>
<feature type="compositionally biased region" description="Low complexity" evidence="1">
    <location>
        <begin position="176"/>
        <end position="199"/>
    </location>
</feature>
<sequence length="277" mass="28007">MAPAGGTFGRAGTSSSGTSSSGNWPGREPAAGQALASSRSDSQRFGNDEAAAYGKGGEFDLGDEDIRLPWLEGDDEDYEEQGGFNAQTAILIASALLAIALMAGGIVWALQDRGGSELVADGGVIEAPAEPYKTRPQDPGGEVVDGTGDTSFAVAEGQSRTPSIAPGEDGPRPGFESIAEPSPSTSAEAPAPAPSEPAVSGVGVQVGAYTSKADAEAGWNALKVQYADLAGIDHRVLQGQADIGTVFRLQAVPGDLAAAKRLCSGMKAAGLSCQVKK</sequence>
<dbReference type="Proteomes" id="UP000617634">
    <property type="component" value="Unassembled WGS sequence"/>
</dbReference>
<dbReference type="PROSITE" id="PS51724">
    <property type="entry name" value="SPOR"/>
    <property type="match status" value="1"/>
</dbReference>